<sequence>MNEKIVMTADGYDRIDGRNAYHSDIKRLTLGAPTREENKSMKIAAQLWRENAEGSLEIDAELPIHQVFDLMILLSRTLLHFKEAYRMPLLYDPEKPTIERVGVQGGVLPVAVCTDNSNINDDIQIFSQALSDLGELTGERLRTLTRILEELECY</sequence>
<dbReference type="InterPro" id="IPR045352">
    <property type="entry name" value="DUF6530"/>
</dbReference>
<protein>
    <submittedName>
        <fullName evidence="1">DUF6530 family protein</fullName>
    </submittedName>
</protein>
<evidence type="ECO:0000313" key="1">
    <source>
        <dbReference type="EMBL" id="MFD2169853.1"/>
    </source>
</evidence>
<gene>
    <name evidence="1" type="ORF">ACFSOY_07590</name>
</gene>
<accession>A0ABW4ZV02</accession>
<comment type="caution">
    <text evidence="1">The sequence shown here is derived from an EMBL/GenBank/DDBJ whole genome shotgun (WGS) entry which is preliminary data.</text>
</comment>
<proteinExistence type="predicted"/>
<dbReference type="RefSeq" id="WP_386045322.1">
    <property type="nucleotide sequence ID" value="NZ_JBHUIO010000005.1"/>
</dbReference>
<dbReference type="EMBL" id="JBHUIO010000005">
    <property type="protein sequence ID" value="MFD2169853.1"/>
    <property type="molecule type" value="Genomic_DNA"/>
</dbReference>
<reference evidence="2" key="1">
    <citation type="journal article" date="2019" name="Int. J. Syst. Evol. Microbiol.">
        <title>The Global Catalogue of Microorganisms (GCM) 10K type strain sequencing project: providing services to taxonomists for standard genome sequencing and annotation.</title>
        <authorList>
            <consortium name="The Broad Institute Genomics Platform"/>
            <consortium name="The Broad Institute Genome Sequencing Center for Infectious Disease"/>
            <person name="Wu L."/>
            <person name="Ma J."/>
        </authorList>
    </citation>
    <scope>NUCLEOTIDE SEQUENCE [LARGE SCALE GENOMIC DNA]</scope>
    <source>
        <strain evidence="2">CGMCC 1.13574</strain>
    </source>
</reference>
<dbReference type="Pfam" id="PF20140">
    <property type="entry name" value="DUF6530"/>
    <property type="match status" value="1"/>
</dbReference>
<name>A0ABW4ZV02_9BACL</name>
<evidence type="ECO:0000313" key="2">
    <source>
        <dbReference type="Proteomes" id="UP001597343"/>
    </source>
</evidence>
<organism evidence="1 2">
    <name type="scientific">Tumebacillus lipolyticus</name>
    <dbReference type="NCBI Taxonomy" id="1280370"/>
    <lineage>
        <taxon>Bacteria</taxon>
        <taxon>Bacillati</taxon>
        <taxon>Bacillota</taxon>
        <taxon>Bacilli</taxon>
        <taxon>Bacillales</taxon>
        <taxon>Alicyclobacillaceae</taxon>
        <taxon>Tumebacillus</taxon>
    </lineage>
</organism>
<dbReference type="Proteomes" id="UP001597343">
    <property type="component" value="Unassembled WGS sequence"/>
</dbReference>
<keyword evidence="2" id="KW-1185">Reference proteome</keyword>